<evidence type="ECO:0000313" key="2">
    <source>
        <dbReference type="Proteomes" id="UP001521150"/>
    </source>
</evidence>
<protein>
    <submittedName>
        <fullName evidence="1">DUF4265 domain-containing protein</fullName>
    </submittedName>
</protein>
<gene>
    <name evidence="1" type="ORF">LWC34_06145</name>
</gene>
<accession>A0ABS8Z3B2</accession>
<dbReference type="Pfam" id="PF14085">
    <property type="entry name" value="DUF4265"/>
    <property type="match status" value="1"/>
</dbReference>
<name>A0ABS8Z3B2_9PSEU</name>
<dbReference type="InterPro" id="IPR025361">
    <property type="entry name" value="DUF4265"/>
</dbReference>
<dbReference type="EMBL" id="JAJVCN010000001">
    <property type="protein sequence ID" value="MCE7002414.1"/>
    <property type="molecule type" value="Genomic_DNA"/>
</dbReference>
<keyword evidence="2" id="KW-1185">Reference proteome</keyword>
<reference evidence="1 2" key="1">
    <citation type="submission" date="2021-12" db="EMBL/GenBank/DDBJ databases">
        <title>Genome sequence of Kibdelosporangium philippinense ATCC 49844.</title>
        <authorList>
            <person name="Fedorov E.A."/>
            <person name="Omeragic M."/>
            <person name="Shalygina K.F."/>
            <person name="Maclea K.S."/>
        </authorList>
    </citation>
    <scope>NUCLEOTIDE SEQUENCE [LARGE SCALE GENOMIC DNA]</scope>
    <source>
        <strain evidence="1 2">ATCC 49844</strain>
    </source>
</reference>
<dbReference type="RefSeq" id="WP_380151793.1">
    <property type="nucleotide sequence ID" value="NZ_JBHMDJ010000262.1"/>
</dbReference>
<evidence type="ECO:0000313" key="1">
    <source>
        <dbReference type="EMBL" id="MCE7002414.1"/>
    </source>
</evidence>
<proteinExistence type="predicted"/>
<dbReference type="Proteomes" id="UP001521150">
    <property type="component" value="Unassembled WGS sequence"/>
</dbReference>
<organism evidence="1 2">
    <name type="scientific">Kibdelosporangium philippinense</name>
    <dbReference type="NCBI Taxonomy" id="211113"/>
    <lineage>
        <taxon>Bacteria</taxon>
        <taxon>Bacillati</taxon>
        <taxon>Actinomycetota</taxon>
        <taxon>Actinomycetes</taxon>
        <taxon>Pseudonocardiales</taxon>
        <taxon>Pseudonocardiaceae</taxon>
        <taxon>Kibdelosporangium</taxon>
    </lineage>
</organism>
<sequence>MEVEIDRVTYVSHEHPVRRVDTNYIAMVDLSRFELPGMLEQLWLRQVDGGYEICCLPFYVYGLALGDVVEKNAEDFVTRRVKSSGRRVLRVLFSEAGAEDDSRLSLCEAIASVGLLSPGVSCDPGMILC</sequence>
<comment type="caution">
    <text evidence="1">The sequence shown here is derived from an EMBL/GenBank/DDBJ whole genome shotgun (WGS) entry which is preliminary data.</text>
</comment>